<reference evidence="1 2" key="1">
    <citation type="submission" date="2019-03" db="EMBL/GenBank/DDBJ databases">
        <title>Genomic Encyclopedia of Type Strains, Phase IV (KMG-IV): sequencing the most valuable type-strain genomes for metagenomic binning, comparative biology and taxonomic classification.</title>
        <authorList>
            <person name="Goeker M."/>
        </authorList>
    </citation>
    <scope>NUCLEOTIDE SEQUENCE [LARGE SCALE GENOMIC DNA]</scope>
    <source>
        <strain evidence="1 2">DSM 15969</strain>
    </source>
</reference>
<name>A0A4R1Q685_9FIRM</name>
<dbReference type="AlphaFoldDB" id="A0A4R1Q685"/>
<accession>A0A4R1Q685</accession>
<dbReference type="RefSeq" id="WP_132079763.1">
    <property type="nucleotide sequence ID" value="NZ_DAIMLW010000076.1"/>
</dbReference>
<dbReference type="Pfam" id="PF10133">
    <property type="entry name" value="CooT"/>
    <property type="match status" value="1"/>
</dbReference>
<dbReference type="Proteomes" id="UP000295063">
    <property type="component" value="Unassembled WGS sequence"/>
</dbReference>
<dbReference type="OrthoDB" id="5422162at2"/>
<evidence type="ECO:0000313" key="2">
    <source>
        <dbReference type="Proteomes" id="UP000295063"/>
    </source>
</evidence>
<organism evidence="1 2">
    <name type="scientific">Anaerospora hongkongensis</name>
    <dbReference type="NCBI Taxonomy" id="244830"/>
    <lineage>
        <taxon>Bacteria</taxon>
        <taxon>Bacillati</taxon>
        <taxon>Bacillota</taxon>
        <taxon>Negativicutes</taxon>
        <taxon>Selenomonadales</taxon>
        <taxon>Sporomusaceae</taxon>
        <taxon>Anaerospora</taxon>
    </lineage>
</organism>
<gene>
    <name evidence="1" type="ORF">EV210_106203</name>
</gene>
<keyword evidence="2" id="KW-1185">Reference proteome</keyword>
<protein>
    <submittedName>
        <fullName evidence="1">Putative RNA-binding protein</fullName>
    </submittedName>
</protein>
<dbReference type="EMBL" id="SLUI01000006">
    <property type="protein sequence ID" value="TCL37334.1"/>
    <property type="molecule type" value="Genomic_DNA"/>
</dbReference>
<comment type="caution">
    <text evidence="1">The sequence shown here is derived from an EMBL/GenBank/DDBJ whole genome shotgun (WGS) entry which is preliminary data.</text>
</comment>
<sequence length="66" mass="7587">MCEANAYLVENGQENLILESVDKVVPTGTEVYLQNIFGQQKTIKGRIKELLLVDHRIILERFTPQE</sequence>
<evidence type="ECO:0000313" key="1">
    <source>
        <dbReference type="EMBL" id="TCL37334.1"/>
    </source>
</evidence>
<proteinExistence type="predicted"/>
<dbReference type="InterPro" id="IPR019300">
    <property type="entry name" value="CooT"/>
</dbReference>